<dbReference type="PANTHER" id="PTHR43377:SF1">
    <property type="entry name" value="BILIVERDIN REDUCTASE A"/>
    <property type="match status" value="1"/>
</dbReference>
<evidence type="ECO:0000259" key="1">
    <source>
        <dbReference type="Pfam" id="PF01408"/>
    </source>
</evidence>
<dbReference type="Pfam" id="PF01408">
    <property type="entry name" value="GFO_IDH_MocA"/>
    <property type="match status" value="1"/>
</dbReference>
<feature type="domain" description="Gfo/Idh/MocA-like oxidoreductase N-terminal" evidence="1">
    <location>
        <begin position="50"/>
        <end position="141"/>
    </location>
</feature>
<reference evidence="2 3" key="1">
    <citation type="submission" date="2020-10" db="EMBL/GenBank/DDBJ databases">
        <title>Mucilaginibacter mali sp. nov., isolated from rhizosphere soil of apple orchard.</title>
        <authorList>
            <person name="Lee J.-S."/>
            <person name="Kim H.S."/>
            <person name="Kim J.-S."/>
        </authorList>
    </citation>
    <scope>NUCLEOTIDE SEQUENCE [LARGE SCALE GENOMIC DNA]</scope>
    <source>
        <strain evidence="2 3">KCTC 23157</strain>
    </source>
</reference>
<comment type="caution">
    <text evidence="2">The sequence shown here is derived from an EMBL/GenBank/DDBJ whole genome shotgun (WGS) entry which is preliminary data.</text>
</comment>
<evidence type="ECO:0000313" key="2">
    <source>
        <dbReference type="EMBL" id="MBE9666131.1"/>
    </source>
</evidence>
<dbReference type="RefSeq" id="WP_194105507.1">
    <property type="nucleotide sequence ID" value="NZ_JADFFM010000001.1"/>
</dbReference>
<dbReference type="Proteomes" id="UP000632774">
    <property type="component" value="Unassembled WGS sequence"/>
</dbReference>
<dbReference type="InterPro" id="IPR036291">
    <property type="entry name" value="NAD(P)-bd_dom_sf"/>
</dbReference>
<proteinExistence type="predicted"/>
<dbReference type="Gene3D" id="3.40.50.720">
    <property type="entry name" value="NAD(P)-binding Rossmann-like Domain"/>
    <property type="match status" value="1"/>
</dbReference>
<dbReference type="EMBL" id="JADFFM010000001">
    <property type="protein sequence ID" value="MBE9666131.1"/>
    <property type="molecule type" value="Genomic_DNA"/>
</dbReference>
<dbReference type="PANTHER" id="PTHR43377">
    <property type="entry name" value="BILIVERDIN REDUCTASE A"/>
    <property type="match status" value="1"/>
</dbReference>
<evidence type="ECO:0000313" key="3">
    <source>
        <dbReference type="Proteomes" id="UP000632774"/>
    </source>
</evidence>
<protein>
    <submittedName>
        <fullName evidence="2">Gfo/Idh/MocA family oxidoreductase</fullName>
    </submittedName>
</protein>
<organism evidence="2 3">
    <name type="scientific">Mucilaginibacter boryungensis</name>
    <dbReference type="NCBI Taxonomy" id="768480"/>
    <lineage>
        <taxon>Bacteria</taxon>
        <taxon>Pseudomonadati</taxon>
        <taxon>Bacteroidota</taxon>
        <taxon>Sphingobacteriia</taxon>
        <taxon>Sphingobacteriales</taxon>
        <taxon>Sphingobacteriaceae</taxon>
        <taxon>Mucilaginibacter</taxon>
    </lineage>
</organism>
<gene>
    <name evidence="2" type="ORF">IRJ18_07140</name>
</gene>
<dbReference type="InterPro" id="IPR000683">
    <property type="entry name" value="Gfo/Idh/MocA-like_OxRdtase_N"/>
</dbReference>
<keyword evidence="3" id="KW-1185">Reference proteome</keyword>
<dbReference type="InterPro" id="IPR051450">
    <property type="entry name" value="Gfo/Idh/MocA_Oxidoreductases"/>
</dbReference>
<dbReference type="SUPFAM" id="SSF51735">
    <property type="entry name" value="NAD(P)-binding Rossmann-fold domains"/>
    <property type="match status" value="1"/>
</dbReference>
<accession>A0ABR9XFX3</accession>
<name>A0ABR9XFX3_9SPHI</name>
<sequence>MIKIGIIGMSEGNAHPTSWSAIINGTFNAEEIVALGYPAVANYLQANKATLGLPAAKVTHILTQDKALSAHIARTAGIASICETAEEMISAVDAVLLCRDDPENHREMARPFIDAGIPIFIDKPLCDSLEDLKYFAAEVAKGKFIMSCSSQRYAGEYMAVKQDLVNLGKLELITAVGVKDWTKYGVHMLEGILSLLDDAKPLSVINVGREDAHIVKIDFEGGLQVTVHLMMHISGTFQVSVFGQKGWRMLEIKNSYAQFRDNIIEFIRSVQEGKPRLEFAKTEQIIKTLIAGNDSLKQGGKKIIIN</sequence>